<feature type="transmembrane region" description="Helical" evidence="1">
    <location>
        <begin position="21"/>
        <end position="40"/>
    </location>
</feature>
<feature type="domain" description="YhdP central" evidence="2">
    <location>
        <begin position="14"/>
        <end position="1264"/>
    </location>
</feature>
<keyword evidence="1" id="KW-0812">Transmembrane</keyword>
<evidence type="ECO:0000256" key="1">
    <source>
        <dbReference type="SAM" id="Phobius"/>
    </source>
</evidence>
<evidence type="ECO:0000313" key="4">
    <source>
        <dbReference type="Proteomes" id="UP000825679"/>
    </source>
</evidence>
<dbReference type="Proteomes" id="UP000825679">
    <property type="component" value="Chromosome"/>
</dbReference>
<sequence>MRRIKLALFHLPTWLFRWFKRILIGLLLIFVILAAAWQFWFAPRLNDYRPLIVEQLQKATGSTVSIGEIDGGWHRFQPSIAFTQFAMGANLASPDLVFQKLEATVSIWTLLRGELHFNQIRLQSPVLDISRTANGAWQIGGMTISSQGSGDHRVFNWFLSQGEMVIDRGTLRFRDEQGQYPDLDLTELDFVTDQFFAAHRFELAFTPPVSVGPRINMQGRFQGRDVAELLQGSGWFKAQVPETNLSKLMPWVVGLPLYEFKQGQGKVNLRLEFANKRLESLEADLGIKNWILRSKNTPATYDLPLFDGSVFWTDTSKGQTLKVEGRRIVSSSGPLCETCTLNYTQTPSGSTLSLKQWQLSGLNVYLPHLKPVANGLGERISQGDFSGLLRNANLSWQGKWSEPKFVQSDFNFENFKAIHPELSIGPLNVSAQIQEGGGRIDLGGQNVLFNLPAQFVDPIIFAEAHTRLEWFKNAKQWQFDLVDLSLMNPSLQLKIKANYQGPASGLGKVKLSGDFAHLSANQVYRYLPRILGDEVLLWLQEALLAGRASDGKILWQGDVAGFPYTKGSKDESRGRFAIEAKAHDVTLNYVSGWPQIEKINGKLAFEGLAMDIKANSGVISKTQLSDVSVLIPNLEIDQHVLVEGKVTGKTSDFLDFVANSPVKESTNGFLDTLTAQGSGQLGLKLDLPIQNINATKVAGSYQFKQNQLDFGGAIPLLNAANGRVEFTENMLKIPSAEARALGGSVRMLGVNDASGALILTLNGDAAMADIAKEYLPPMQNNISGQAKYQAQLKIEPKQFDLTLKSDLLGAKVILPEPLGKTPELVRPLLVKAGGNAQQTHLDFSVGELLNGRMQTNHAGADPLQQIGVHLGRGAAMMPSDGILLTGSWPRLNVDDWLKLSEELSTQGSSGLPFIQIKQLSFAQVTAWGRVLNNFNLNAKLDGPKFEFDVDTKELKGQINWDANKRRVDANLEKMWLPLATIKSIERARNTGDVQASALDTPSAWPLVNLAVKDFRYQKVELGQLNVTAVPQSDALAIEQLELKNSDGKFELAGMWTQRDGKNMTAGKVEVTSPSAGRLLTRFGYPEAMKSAPLHFAGDANWQGVPWAPKLDSMQGQFKIDVGAGQFVQVDPGVGRFLTVINLQAIPRRLKLDFDDVISQGFAFDRISGDAQMALGVAKTKNLLIDAPAAKVRFQGDANFVAGTQNIVVKIIPAVADTVALGVAVINPIAGLATFAAQRLFDQDVVGQLVAFEYLIDGTMRDPQVKKIN</sequence>
<dbReference type="NCBIfam" id="TIGR02099">
    <property type="entry name" value="YhdP family protein"/>
    <property type="match status" value="1"/>
</dbReference>
<keyword evidence="1" id="KW-0472">Membrane</keyword>
<name>A0ABX8ZBV4_9NEIS</name>
<dbReference type="Pfam" id="PF13116">
    <property type="entry name" value="YhdP"/>
    <property type="match status" value="1"/>
</dbReference>
<dbReference type="RefSeq" id="WP_221007329.1">
    <property type="nucleotide sequence ID" value="NZ_CP081150.1"/>
</dbReference>
<reference evidence="3 4" key="1">
    <citation type="submission" date="2021-08" db="EMBL/GenBank/DDBJ databases">
        <title>complete genome sequencing of Deefgea sp. D25.</title>
        <authorList>
            <person name="Bae J.-W."/>
            <person name="Gim D.-H."/>
        </authorList>
    </citation>
    <scope>NUCLEOTIDE SEQUENCE [LARGE SCALE GENOMIC DNA]</scope>
    <source>
        <strain evidence="3 4">D25</strain>
    </source>
</reference>
<organism evidence="3 4">
    <name type="scientific">Deefgea tanakiae</name>
    <dbReference type="NCBI Taxonomy" id="2865840"/>
    <lineage>
        <taxon>Bacteria</taxon>
        <taxon>Pseudomonadati</taxon>
        <taxon>Pseudomonadota</taxon>
        <taxon>Betaproteobacteria</taxon>
        <taxon>Neisseriales</taxon>
        <taxon>Chitinibacteraceae</taxon>
        <taxon>Deefgea</taxon>
    </lineage>
</organism>
<gene>
    <name evidence="3" type="ORF">K4H28_05215</name>
</gene>
<dbReference type="InterPro" id="IPR025263">
    <property type="entry name" value="YhdP_central"/>
</dbReference>
<dbReference type="PANTHER" id="PTHR38690:SF1">
    <property type="entry name" value="PROTEASE"/>
    <property type="match status" value="1"/>
</dbReference>
<dbReference type="PANTHER" id="PTHR38690">
    <property type="entry name" value="PROTEASE-RELATED"/>
    <property type="match status" value="1"/>
</dbReference>
<dbReference type="EMBL" id="CP081150">
    <property type="protein sequence ID" value="QZA78809.1"/>
    <property type="molecule type" value="Genomic_DNA"/>
</dbReference>
<dbReference type="InterPro" id="IPR011836">
    <property type="entry name" value="YhdP"/>
</dbReference>
<accession>A0ABX8ZBV4</accession>
<protein>
    <submittedName>
        <fullName evidence="3">TIGR02099 family protein</fullName>
    </submittedName>
</protein>
<evidence type="ECO:0000313" key="3">
    <source>
        <dbReference type="EMBL" id="QZA78809.1"/>
    </source>
</evidence>
<evidence type="ECO:0000259" key="2">
    <source>
        <dbReference type="Pfam" id="PF13116"/>
    </source>
</evidence>
<proteinExistence type="predicted"/>
<keyword evidence="4" id="KW-1185">Reference proteome</keyword>
<keyword evidence="1" id="KW-1133">Transmembrane helix</keyword>